<feature type="compositionally biased region" description="Low complexity" evidence="1">
    <location>
        <begin position="1339"/>
        <end position="1357"/>
    </location>
</feature>
<feature type="compositionally biased region" description="Polar residues" evidence="1">
    <location>
        <begin position="270"/>
        <end position="294"/>
    </location>
</feature>
<dbReference type="Proteomes" id="UP000728185">
    <property type="component" value="Unassembled WGS sequence"/>
</dbReference>
<feature type="region of interest" description="Disordered" evidence="1">
    <location>
        <begin position="1339"/>
        <end position="1362"/>
    </location>
</feature>
<feature type="compositionally biased region" description="Polar residues" evidence="1">
    <location>
        <begin position="1394"/>
        <end position="1407"/>
    </location>
</feature>
<feature type="compositionally biased region" description="Polar residues" evidence="1">
    <location>
        <begin position="429"/>
        <end position="441"/>
    </location>
</feature>
<feature type="compositionally biased region" description="Polar residues" evidence="1">
    <location>
        <begin position="586"/>
        <end position="618"/>
    </location>
</feature>
<evidence type="ECO:0000256" key="1">
    <source>
        <dbReference type="SAM" id="MobiDB-lite"/>
    </source>
</evidence>
<proteinExistence type="predicted"/>
<feature type="compositionally biased region" description="Basic and acidic residues" evidence="1">
    <location>
        <begin position="505"/>
        <end position="518"/>
    </location>
</feature>
<feature type="region of interest" description="Disordered" evidence="1">
    <location>
        <begin position="464"/>
        <end position="624"/>
    </location>
</feature>
<dbReference type="OrthoDB" id="6253829at2759"/>
<feature type="region of interest" description="Disordered" evidence="1">
    <location>
        <begin position="260"/>
        <end position="294"/>
    </location>
</feature>
<name>A0A8E0RXS6_9TREM</name>
<feature type="compositionally biased region" description="Low complexity" evidence="1">
    <location>
        <begin position="519"/>
        <end position="530"/>
    </location>
</feature>
<sequence length="1407" mass="155308">MQRFSLTATFNQMAGQIPPPLPGPPYPVPDLVPIRKGLKRHSIANGAEHATMARQLLNSSIITKPQVPSIISETSVKVATDESPAASELPPTVIVDHLVPASPPVPPTIAESVNGSDIESVYNANRHTEHDSLQYRERLKSDRSGIHVSQESLLSELVKKQPSEAGVQNDHTVRLTESGKGVRRKAVPTKRPTALKSAVIPVSPKATENTRRISLPTRSAESPKQSRKQRWSVIEQPPRNRVSQVANAWEEYFNPFLRGKRSHSTETRSNDTVTNAQPSSRTTHYQPSQSSRDLQVNSLSCDLLDTRNHTNDNVQNKVNFTETMIGQKSHAAHSNSTLSDCSMSKSMHESWTNAVTKSPKLNENDCPRLSPSNCSQIHSTEQISSTFSSISSVDAFVLLPVKDLVDAYVRCNGQAAVKHFENSQEHSTTHSSNKTVNQGQITTSSLSSLSDSFGHMSQASSSTITVSTANTATEEEPCRQKAAERLSPLGSDPKFNPGVMVTNSKKCECDPSSEHEINRIQTRPTPIRPRSVSTPNYPHRPLSVTVTRHRIRATPPSSKSSSTDSADQSSPMVLTRHTIAKPKTKVQLQTPAVSFSASSPEPQPTRQPESLTKRNGTQMIGHGGASTLVETNSLSVGNVDQSDKRKFVVTRQSHGAVIFTTNESDKSQPVGRRRRITVHQFPGWTPGLTQLEQTSVCTVISRTQINGNFGRTETAAKVNSNEFHLTDHNVNIDQHEIEDRNINLRSPEKRVRSHSATSAPGHPTLNSNSPIEFHSRSLYPSPMNLPEQTRLVNGKQPFRGMRSRGIYKRNIGNRQNSDTSHGGVTAHHSPHVYYGSDNQTRHIHAEEPITERTSALSPASQRYEQHIQAQRHNPGDIQAVWRPNVTWYGHDRSITDALEERINPVKRTPVVRSPPHHMKQMQLFEPLDPQFDYYNDHNCQRETQISAQAEPRLRESDRSQLAIQIHGKEPNEDSVDPEVWRDKLGLITRWQREVNTAMQAGETDVDLLLRSPPVSPSIQQNYSSPQSFHEFLGESDGPMDTRTVDLNREQQPAMAAFSYQPHELMLSSQVTVQTKPGLMYRTTDDTAVLMGQRPLSTEYDNDPMKESAGSKENQCIAETAPFKFMVERNLPFFNRMSRRLDTKVPFDPNHPVSIRCALSSDREDSPRALVAASRLLDASVQETEPHSKIKPIKELTYLSGTPGSASAAAGQARPFTLDQVLDGTVDSTRPRCELPLMAPLPPLAQIRAIKPAANNPEFVRIESPIMPIKRVPVKQAALSGPHVSFDSKPTGALGPTLISRDYESLDVVESNNRSNIPTSMTNGYNNPINITSIGTTVTGSTVKTNTENNNNPADANAQDYSKPRGLSKISFSPSYNDALNLCSSPKANGCAPSESISKTNTGPGELY</sequence>
<protein>
    <submittedName>
        <fullName evidence="2">Uncharacterized protein</fullName>
    </submittedName>
</protein>
<keyword evidence="3" id="KW-1185">Reference proteome</keyword>
<feature type="region of interest" description="Disordered" evidence="1">
    <location>
        <begin position="422"/>
        <end position="441"/>
    </location>
</feature>
<evidence type="ECO:0000313" key="2">
    <source>
        <dbReference type="EMBL" id="KAA0194893.1"/>
    </source>
</evidence>
<feature type="compositionally biased region" description="Polar residues" evidence="1">
    <location>
        <begin position="754"/>
        <end position="770"/>
    </location>
</feature>
<organism evidence="2 3">
    <name type="scientific">Fasciolopsis buskii</name>
    <dbReference type="NCBI Taxonomy" id="27845"/>
    <lineage>
        <taxon>Eukaryota</taxon>
        <taxon>Metazoa</taxon>
        <taxon>Spiralia</taxon>
        <taxon>Lophotrochozoa</taxon>
        <taxon>Platyhelminthes</taxon>
        <taxon>Trematoda</taxon>
        <taxon>Digenea</taxon>
        <taxon>Plagiorchiida</taxon>
        <taxon>Echinostomata</taxon>
        <taxon>Echinostomatoidea</taxon>
        <taxon>Fasciolidae</taxon>
        <taxon>Fasciolopsis</taxon>
    </lineage>
</organism>
<accession>A0A8E0RXS6</accession>
<reference evidence="2" key="1">
    <citation type="submission" date="2019-05" db="EMBL/GenBank/DDBJ databases">
        <title>Annotation for the trematode Fasciolopsis buski.</title>
        <authorList>
            <person name="Choi Y.-J."/>
        </authorList>
    </citation>
    <scope>NUCLEOTIDE SEQUENCE</scope>
    <source>
        <strain evidence="2">HT</strain>
        <tissue evidence="2">Whole worm</tissue>
    </source>
</reference>
<feature type="region of interest" description="Disordered" evidence="1">
    <location>
        <begin position="1387"/>
        <end position="1407"/>
    </location>
</feature>
<evidence type="ECO:0000313" key="3">
    <source>
        <dbReference type="Proteomes" id="UP000728185"/>
    </source>
</evidence>
<feature type="region of interest" description="Disordered" evidence="1">
    <location>
        <begin position="177"/>
        <end position="240"/>
    </location>
</feature>
<dbReference type="EMBL" id="LUCM01004072">
    <property type="protein sequence ID" value="KAA0194893.1"/>
    <property type="molecule type" value="Genomic_DNA"/>
</dbReference>
<comment type="caution">
    <text evidence="2">The sequence shown here is derived from an EMBL/GenBank/DDBJ whole genome shotgun (WGS) entry which is preliminary data.</text>
</comment>
<feature type="region of interest" description="Disordered" evidence="1">
    <location>
        <begin position="745"/>
        <end position="782"/>
    </location>
</feature>
<feature type="compositionally biased region" description="Low complexity" evidence="1">
    <location>
        <begin position="553"/>
        <end position="570"/>
    </location>
</feature>
<gene>
    <name evidence="2" type="ORF">FBUS_04277</name>
</gene>